<dbReference type="Proteomes" id="UP000075398">
    <property type="component" value="Unassembled WGS sequence"/>
</dbReference>
<reference evidence="1 2" key="1">
    <citation type="journal article" date="2016" name="ISME J.">
        <title>Chasing the elusive Euryarchaeota class WSA2: genomes reveal a uniquely fastidious methyl-reducing methanogen.</title>
        <authorList>
            <person name="Nobu M.K."/>
            <person name="Narihiro T."/>
            <person name="Kuroda K."/>
            <person name="Mei R."/>
            <person name="Liu W.T."/>
        </authorList>
    </citation>
    <scope>NUCLEOTIDE SEQUENCE [LARGE SCALE GENOMIC DNA]</scope>
    <source>
        <strain evidence="1">U1lsi0528_Bin055</strain>
    </source>
</reference>
<proteinExistence type="predicted"/>
<comment type="caution">
    <text evidence="1">The sequence shown here is derived from an EMBL/GenBank/DDBJ whole genome shotgun (WGS) entry which is preliminary data.</text>
</comment>
<evidence type="ECO:0000313" key="1">
    <source>
        <dbReference type="EMBL" id="KYC49508.1"/>
    </source>
</evidence>
<dbReference type="AlphaFoldDB" id="A0A150IX96"/>
<name>A0A150IX96_9EURY</name>
<evidence type="ECO:0000313" key="2">
    <source>
        <dbReference type="Proteomes" id="UP000075398"/>
    </source>
</evidence>
<accession>A0A150IX96</accession>
<dbReference type="EMBL" id="LNGC01000094">
    <property type="protein sequence ID" value="KYC49508.1"/>
    <property type="molecule type" value="Genomic_DNA"/>
</dbReference>
<protein>
    <submittedName>
        <fullName evidence="1">Uncharacterized protein</fullName>
    </submittedName>
</protein>
<gene>
    <name evidence="1" type="ORF">AMQ22_01625</name>
</gene>
<sequence length="417" mass="49592">MEESKPNQLTIPFTITNDDTDKHHNPKNLLVNLELAKFPFFFISKSQKVLQSRIGIDKYLTYKKLKNSGLDDETIKKMTNFNISPADLIHEEAFSIGSNNEKWTIRADAFLGFPDEFDSLVWEYFLYILSTNYYTTKKINPYISFNKLDVINYLVSKKYFKQYYGKLYTLIDASIERLFMTRYSYSKGFYVKELNHYTAEDYMFSLIKNIYRKNTKLPNGEFVSSDYIIQIDPVIYFNFINNYFLISPHSLRLKLNSLQSKSLYDKLNYMLYYSLTQNTSDYIICIKYQYPVYLYLASETLYEFLGLKYPKGKNLCKSYLLSKVKPYCEQLIEKGFLSTYFVDRNVNTNNYNFFFLVSLNYIDVFLNNVHKRFKLNLSEKKKNIDFTASQNYFSKLKALISEKENLQYFSNIFPNNK</sequence>
<organism evidence="1 2">
    <name type="scientific">Candidatus Methanofastidiosum methylothiophilum</name>
    <dbReference type="NCBI Taxonomy" id="1705564"/>
    <lineage>
        <taxon>Archaea</taxon>
        <taxon>Methanobacteriati</taxon>
        <taxon>Methanobacteriota</taxon>
        <taxon>Stenosarchaea group</taxon>
        <taxon>Candidatus Methanofastidiosia</taxon>
        <taxon>Candidatus Methanofastidiosales</taxon>
        <taxon>Candidatus Methanofastidiosaceae</taxon>
        <taxon>Candidatus Methanofastidiosum</taxon>
    </lineage>
</organism>